<feature type="compositionally biased region" description="Basic and acidic residues" evidence="1">
    <location>
        <begin position="183"/>
        <end position="201"/>
    </location>
</feature>
<feature type="compositionally biased region" description="Low complexity" evidence="1">
    <location>
        <begin position="282"/>
        <end position="297"/>
    </location>
</feature>
<dbReference type="OrthoDB" id="10658855at2759"/>
<organism evidence="2 3">
    <name type="scientific">Pseudocohnilembus persalinus</name>
    <name type="common">Ciliate</name>
    <dbReference type="NCBI Taxonomy" id="266149"/>
    <lineage>
        <taxon>Eukaryota</taxon>
        <taxon>Sar</taxon>
        <taxon>Alveolata</taxon>
        <taxon>Ciliophora</taxon>
        <taxon>Intramacronucleata</taxon>
        <taxon>Oligohymenophorea</taxon>
        <taxon>Scuticociliatia</taxon>
        <taxon>Philasterida</taxon>
        <taxon>Pseudocohnilembidae</taxon>
        <taxon>Pseudocohnilembus</taxon>
    </lineage>
</organism>
<reference evidence="2 3" key="1">
    <citation type="journal article" date="2015" name="Sci. Rep.">
        <title>Genome of the facultative scuticociliatosis pathogen Pseudocohnilembus persalinus provides insight into its virulence through horizontal gene transfer.</title>
        <authorList>
            <person name="Xiong J."/>
            <person name="Wang G."/>
            <person name="Cheng J."/>
            <person name="Tian M."/>
            <person name="Pan X."/>
            <person name="Warren A."/>
            <person name="Jiang C."/>
            <person name="Yuan D."/>
            <person name="Miao W."/>
        </authorList>
    </citation>
    <scope>NUCLEOTIDE SEQUENCE [LARGE SCALE GENOMIC DNA]</scope>
    <source>
        <strain evidence="2">36N120E</strain>
    </source>
</reference>
<keyword evidence="3" id="KW-1185">Reference proteome</keyword>
<name>A0A0V0QSU8_PSEPJ</name>
<dbReference type="EMBL" id="LDAU01000110">
    <property type="protein sequence ID" value="KRX05082.1"/>
    <property type="molecule type" value="Genomic_DNA"/>
</dbReference>
<feature type="compositionally biased region" description="Polar residues" evidence="1">
    <location>
        <begin position="1"/>
        <end position="13"/>
    </location>
</feature>
<feature type="compositionally biased region" description="Low complexity" evidence="1">
    <location>
        <begin position="242"/>
        <end position="258"/>
    </location>
</feature>
<dbReference type="AlphaFoldDB" id="A0A0V0QSU8"/>
<protein>
    <submittedName>
        <fullName evidence="2">Uncharacterized protein</fullName>
    </submittedName>
</protein>
<proteinExistence type="predicted"/>
<comment type="caution">
    <text evidence="2">The sequence shown here is derived from an EMBL/GenBank/DDBJ whole genome shotgun (WGS) entry which is preliminary data.</text>
</comment>
<gene>
    <name evidence="2" type="ORF">PPERSA_06716</name>
</gene>
<evidence type="ECO:0000313" key="2">
    <source>
        <dbReference type="EMBL" id="KRX05082.1"/>
    </source>
</evidence>
<accession>A0A0V0QSU8</accession>
<sequence>MTEMNQLEQNQKITDNDDQSDSQSQHRCQANCDIANYKRKQDPEEYLQYINPLKKVQLQYINEGSEKYSKETAIKILENYKYLMEQGTNLGDLNEEQEQSITLMEIYKRKTIQPVIREEFFPNNQSQSLMTPLIFTKKPNSFSRNARQMNPQLMAFENYLHLVTQMYFKQSFNISEFIMSPEQQKEQKKGSKKEDIVPEIKKKGRQNRKKEEQLLLKQILADSEDQTQQNEESATNLSELENTNNNTNNSNKQQQQNQIKSNFEQPMNINNKNNTLKTTSNLEDVQNNNNNDLSQSQDDNEDNDNQDLFEDVKSIQYTNILDSLLSPIRYENVYESN</sequence>
<feature type="compositionally biased region" description="Polar residues" evidence="1">
    <location>
        <begin position="226"/>
        <end position="241"/>
    </location>
</feature>
<feature type="region of interest" description="Disordered" evidence="1">
    <location>
        <begin position="1"/>
        <end position="27"/>
    </location>
</feature>
<evidence type="ECO:0000313" key="3">
    <source>
        <dbReference type="Proteomes" id="UP000054937"/>
    </source>
</evidence>
<feature type="region of interest" description="Disordered" evidence="1">
    <location>
        <begin position="181"/>
        <end position="258"/>
    </location>
</feature>
<dbReference type="InParanoid" id="A0A0V0QSU8"/>
<evidence type="ECO:0000256" key="1">
    <source>
        <dbReference type="SAM" id="MobiDB-lite"/>
    </source>
</evidence>
<dbReference type="Proteomes" id="UP000054937">
    <property type="component" value="Unassembled WGS sequence"/>
</dbReference>
<feature type="region of interest" description="Disordered" evidence="1">
    <location>
        <begin position="282"/>
        <end position="306"/>
    </location>
</feature>